<sequence length="361" mass="38216">MTHIAPDPDTAWTAFANRDRAWDGRFIVAVKTTGIYCKPSCPARHPRRENVVFLDDPASARAAGFRACLRCTPDSVGRDRIAVAAAVALLEATDDRLSLDQLAAQAGYAPHHFHRLFKRATGVTPAAYARGLRSARAADALTREAHVAAAIYDAGYAAPSRFYAGAASRMGMPPSVWARGGDGVRIRWTIVATSLGPLLIAATDTGLCRVAFDEDAADLVARFPRAIVTPGDTVLADLAARVVASVESPDRQHDLPLDVRGTAFQEAVWQALARIPAGETRTYTQLAVAAGTPAAVRAVGSACGANPIAILIPCHRALRTDGTLGGYAYGLDRKRALLAKEAPRQPTLSPAHSGDPRPSTS</sequence>
<dbReference type="Gene3D" id="1.10.10.60">
    <property type="entry name" value="Homeodomain-like"/>
    <property type="match status" value="1"/>
</dbReference>
<dbReference type="Pfam" id="PF02870">
    <property type="entry name" value="Methyltransf_1N"/>
    <property type="match status" value="1"/>
</dbReference>
<dbReference type="EMBL" id="PZZN01000002">
    <property type="protein sequence ID" value="PTM45865.1"/>
    <property type="molecule type" value="Genomic_DNA"/>
</dbReference>
<evidence type="ECO:0000256" key="13">
    <source>
        <dbReference type="PIRSR" id="PIRSR000409-3"/>
    </source>
</evidence>
<gene>
    <name evidence="16" type="ORF">C8J24_2098</name>
</gene>
<evidence type="ECO:0000256" key="7">
    <source>
        <dbReference type="ARBA" id="ARBA00023015"/>
    </source>
</evidence>
<dbReference type="CDD" id="cd06445">
    <property type="entry name" value="ATase"/>
    <property type="match status" value="1"/>
</dbReference>
<dbReference type="NCBIfam" id="TIGR00589">
    <property type="entry name" value="ogt"/>
    <property type="match status" value="1"/>
</dbReference>
<evidence type="ECO:0000256" key="1">
    <source>
        <dbReference type="ARBA" id="ARBA00001286"/>
    </source>
</evidence>
<dbReference type="SMART" id="SM00342">
    <property type="entry name" value="HTH_ARAC"/>
    <property type="match status" value="1"/>
</dbReference>
<dbReference type="InterPro" id="IPR035451">
    <property type="entry name" value="Ada-like_dom_sf"/>
</dbReference>
<evidence type="ECO:0000313" key="16">
    <source>
        <dbReference type="EMBL" id="PTM45865.1"/>
    </source>
</evidence>
<dbReference type="Proteomes" id="UP000240996">
    <property type="component" value="Unassembled WGS sequence"/>
</dbReference>
<evidence type="ECO:0000256" key="4">
    <source>
        <dbReference type="ARBA" id="ARBA00022603"/>
    </source>
</evidence>
<evidence type="ECO:0000256" key="12">
    <source>
        <dbReference type="PIRSR" id="PIRSR000409-1"/>
    </source>
</evidence>
<dbReference type="SUPFAM" id="SSF57884">
    <property type="entry name" value="Ada DNA repair protein, N-terminal domain (N-Ada 10)"/>
    <property type="match status" value="1"/>
</dbReference>
<dbReference type="SUPFAM" id="SSF46689">
    <property type="entry name" value="Homeodomain-like"/>
    <property type="match status" value="1"/>
</dbReference>
<evidence type="ECO:0000256" key="14">
    <source>
        <dbReference type="SAM" id="MobiDB-lite"/>
    </source>
</evidence>
<keyword evidence="4 16" id="KW-0489">Methyltransferase</keyword>
<evidence type="ECO:0000256" key="5">
    <source>
        <dbReference type="ARBA" id="ARBA00022679"/>
    </source>
</evidence>
<feature type="binding site" evidence="13">
    <location>
        <position position="37"/>
    </location>
    <ligand>
        <name>Zn(2+)</name>
        <dbReference type="ChEBI" id="CHEBI:29105"/>
    </ligand>
</feature>
<dbReference type="PROSITE" id="PS01124">
    <property type="entry name" value="HTH_ARAC_FAMILY_2"/>
    <property type="match status" value="1"/>
</dbReference>
<dbReference type="InterPro" id="IPR018060">
    <property type="entry name" value="HTH_AraC"/>
</dbReference>
<evidence type="ECO:0000256" key="9">
    <source>
        <dbReference type="ARBA" id="ARBA00023163"/>
    </source>
</evidence>
<dbReference type="Pfam" id="PF01035">
    <property type="entry name" value="DNA_binding_1"/>
    <property type="match status" value="1"/>
</dbReference>
<dbReference type="PIRSF" id="PIRSF000409">
    <property type="entry name" value="Ada"/>
    <property type="match status" value="1"/>
</dbReference>
<keyword evidence="10" id="KW-0234">DNA repair</keyword>
<keyword evidence="13" id="KW-0479">Metal-binding</keyword>
<protein>
    <recommendedName>
        <fullName evidence="3">methylated-DNA--[protein]-cysteine S-methyltransferase</fullName>
        <ecNumber evidence="3">2.1.1.63</ecNumber>
    </recommendedName>
</protein>
<reference evidence="16 17" key="1">
    <citation type="submission" date="2018-04" db="EMBL/GenBank/DDBJ databases">
        <title>Genomic Encyclopedia of Type Strains, Phase III (KMG-III): the genomes of soil and plant-associated and newly described type strains.</title>
        <authorList>
            <person name="Whitman W."/>
        </authorList>
    </citation>
    <scope>NUCLEOTIDE SEQUENCE [LARGE SCALE GENOMIC DNA]</scope>
    <source>
        <strain evidence="16 17">NW12</strain>
    </source>
</reference>
<dbReference type="GO" id="GO:0003700">
    <property type="term" value="F:DNA-binding transcription factor activity"/>
    <property type="evidence" value="ECO:0007669"/>
    <property type="project" value="InterPro"/>
</dbReference>
<comment type="catalytic activity">
    <reaction evidence="1">
        <text>a 4-O-methyl-thymidine in DNA + L-cysteinyl-[protein] = a thymidine in DNA + S-methyl-L-cysteinyl-[protein]</text>
        <dbReference type="Rhea" id="RHEA:53428"/>
        <dbReference type="Rhea" id="RHEA-COMP:10131"/>
        <dbReference type="Rhea" id="RHEA-COMP:10132"/>
        <dbReference type="Rhea" id="RHEA-COMP:13555"/>
        <dbReference type="Rhea" id="RHEA-COMP:13556"/>
        <dbReference type="ChEBI" id="CHEBI:29950"/>
        <dbReference type="ChEBI" id="CHEBI:82612"/>
        <dbReference type="ChEBI" id="CHEBI:137386"/>
        <dbReference type="ChEBI" id="CHEBI:137387"/>
        <dbReference type="EC" id="2.1.1.63"/>
    </reaction>
</comment>
<dbReference type="Gene3D" id="3.40.10.10">
    <property type="entry name" value="DNA Methylphosphotriester Repair Domain"/>
    <property type="match status" value="1"/>
</dbReference>
<evidence type="ECO:0000259" key="15">
    <source>
        <dbReference type="PROSITE" id="PS01124"/>
    </source>
</evidence>
<dbReference type="Gene3D" id="3.30.160.70">
    <property type="entry name" value="Methylated DNA-protein cysteine methyltransferase domain"/>
    <property type="match status" value="1"/>
</dbReference>
<feature type="binding site" evidence="13">
    <location>
        <position position="41"/>
    </location>
    <ligand>
        <name>Zn(2+)</name>
        <dbReference type="ChEBI" id="CHEBI:29105"/>
    </ligand>
</feature>
<dbReference type="InterPro" id="IPR036388">
    <property type="entry name" value="WH-like_DNA-bd_sf"/>
</dbReference>
<keyword evidence="9" id="KW-0804">Transcription</keyword>
<dbReference type="InterPro" id="IPR009057">
    <property type="entry name" value="Homeodomain-like_sf"/>
</dbReference>
<keyword evidence="17" id="KW-1185">Reference proteome</keyword>
<dbReference type="GO" id="GO:0043565">
    <property type="term" value="F:sequence-specific DNA binding"/>
    <property type="evidence" value="ECO:0007669"/>
    <property type="project" value="InterPro"/>
</dbReference>
<dbReference type="SUPFAM" id="SSF53155">
    <property type="entry name" value="Methylated DNA-protein cysteine methyltransferase domain"/>
    <property type="match status" value="1"/>
</dbReference>
<keyword evidence="6" id="KW-0227">DNA damage</keyword>
<dbReference type="Pfam" id="PF02805">
    <property type="entry name" value="Ada_Zn_binding"/>
    <property type="match status" value="1"/>
</dbReference>
<evidence type="ECO:0000313" key="17">
    <source>
        <dbReference type="Proteomes" id="UP000240996"/>
    </source>
</evidence>
<dbReference type="SUPFAM" id="SSF46767">
    <property type="entry name" value="Methylated DNA-protein cysteine methyltransferase, C-terminal domain"/>
    <property type="match status" value="1"/>
</dbReference>
<dbReference type="FunFam" id="1.10.10.10:FF:000214">
    <property type="entry name" value="Methylated-DNA--protein-cysteine methyltransferase"/>
    <property type="match status" value="1"/>
</dbReference>
<proteinExistence type="inferred from homology"/>
<keyword evidence="5 16" id="KW-0808">Transferase</keyword>
<dbReference type="InterPro" id="IPR016221">
    <property type="entry name" value="Bifunct_regulatory_prot_Ada"/>
</dbReference>
<dbReference type="InterPro" id="IPR036631">
    <property type="entry name" value="MGMT_N_sf"/>
</dbReference>
<comment type="caution">
    <text evidence="16">The sequence shown here is derived from an EMBL/GenBank/DDBJ whole genome shotgun (WGS) entry which is preliminary data.</text>
</comment>
<dbReference type="InterPro" id="IPR036217">
    <property type="entry name" value="MethylDNA_cys_MeTrfase_DNAb"/>
</dbReference>
<keyword evidence="7" id="KW-0805">Transcription regulation</keyword>
<comment type="catalytic activity">
    <reaction evidence="11">
        <text>a 6-O-methyl-2'-deoxyguanosine in DNA + L-cysteinyl-[protein] = S-methyl-L-cysteinyl-[protein] + a 2'-deoxyguanosine in DNA</text>
        <dbReference type="Rhea" id="RHEA:24000"/>
        <dbReference type="Rhea" id="RHEA-COMP:10131"/>
        <dbReference type="Rhea" id="RHEA-COMP:10132"/>
        <dbReference type="Rhea" id="RHEA-COMP:11367"/>
        <dbReference type="Rhea" id="RHEA-COMP:11368"/>
        <dbReference type="ChEBI" id="CHEBI:29950"/>
        <dbReference type="ChEBI" id="CHEBI:82612"/>
        <dbReference type="ChEBI" id="CHEBI:85445"/>
        <dbReference type="ChEBI" id="CHEBI:85448"/>
        <dbReference type="EC" id="2.1.1.63"/>
    </reaction>
</comment>
<dbReference type="InterPro" id="IPR014048">
    <property type="entry name" value="MethylDNA_cys_MeTrfase_DNA-bd"/>
</dbReference>
<feature type="binding site" evidence="13">
    <location>
        <position position="68"/>
    </location>
    <ligand>
        <name>Zn(2+)</name>
        <dbReference type="ChEBI" id="CHEBI:29105"/>
    </ligand>
</feature>
<dbReference type="PANTHER" id="PTHR10815:SF14">
    <property type="entry name" value="BIFUNCTIONAL TRANSCRIPTIONAL ACTIVATOR_DNA REPAIR ENZYME ADA"/>
    <property type="match status" value="1"/>
</dbReference>
<feature type="domain" description="HTH araC/xylS-type" evidence="15">
    <location>
        <begin position="84"/>
        <end position="180"/>
    </location>
</feature>
<organism evidence="16 17">
    <name type="scientific">Sphingomonas aerolata</name>
    <dbReference type="NCBI Taxonomy" id="185951"/>
    <lineage>
        <taxon>Bacteria</taxon>
        <taxon>Pseudomonadati</taxon>
        <taxon>Pseudomonadota</taxon>
        <taxon>Alphaproteobacteria</taxon>
        <taxon>Sphingomonadales</taxon>
        <taxon>Sphingomonadaceae</taxon>
        <taxon>Sphingomonas</taxon>
    </lineage>
</organism>
<dbReference type="RefSeq" id="WP_107932177.1">
    <property type="nucleotide sequence ID" value="NZ_PZZN01000002.1"/>
</dbReference>
<dbReference type="GO" id="GO:0006281">
    <property type="term" value="P:DNA repair"/>
    <property type="evidence" value="ECO:0007669"/>
    <property type="project" value="UniProtKB-KW"/>
</dbReference>
<dbReference type="GO" id="GO:0008270">
    <property type="term" value="F:zinc ion binding"/>
    <property type="evidence" value="ECO:0007669"/>
    <property type="project" value="InterPro"/>
</dbReference>
<feature type="region of interest" description="Disordered" evidence="14">
    <location>
        <begin position="339"/>
        <end position="361"/>
    </location>
</feature>
<feature type="binding site" evidence="13">
    <location>
        <position position="71"/>
    </location>
    <ligand>
        <name>Zn(2+)</name>
        <dbReference type="ChEBI" id="CHEBI:29105"/>
    </ligand>
</feature>
<dbReference type="GO" id="GO:0003908">
    <property type="term" value="F:methylated-DNA-[protein]-cysteine S-methyltransferase activity"/>
    <property type="evidence" value="ECO:0007669"/>
    <property type="project" value="UniProtKB-EC"/>
</dbReference>
<evidence type="ECO:0000256" key="10">
    <source>
        <dbReference type="ARBA" id="ARBA00023204"/>
    </source>
</evidence>
<dbReference type="EC" id="2.1.1.63" evidence="3"/>
<keyword evidence="8" id="KW-0010">Activator</keyword>
<evidence type="ECO:0000256" key="2">
    <source>
        <dbReference type="ARBA" id="ARBA00008711"/>
    </source>
</evidence>
<keyword evidence="13" id="KW-0862">Zinc</keyword>
<comment type="similarity">
    <text evidence="2">Belongs to the MGMT family.</text>
</comment>
<feature type="active site" description="Nucleophile; methyl group acceptor from methylphosphotriester" evidence="12">
    <location>
        <position position="37"/>
    </location>
</feature>
<name>A0A2T4YQS4_9SPHN</name>
<dbReference type="Pfam" id="PF12833">
    <property type="entry name" value="HTH_18"/>
    <property type="match status" value="1"/>
</dbReference>
<comment type="cofactor">
    <cofactor evidence="13">
        <name>Zn(2+)</name>
        <dbReference type="ChEBI" id="CHEBI:29105"/>
    </cofactor>
    <text evidence="13">Binds 1 zinc ion per subunit.</text>
</comment>
<dbReference type="GO" id="GO:0032259">
    <property type="term" value="P:methylation"/>
    <property type="evidence" value="ECO:0007669"/>
    <property type="project" value="UniProtKB-KW"/>
</dbReference>
<dbReference type="InterPro" id="IPR004026">
    <property type="entry name" value="Ada_DNA_repair_Zn-bd"/>
</dbReference>
<accession>A0A2T4YQS4</accession>
<feature type="active site" description="Nucleophile; methyl group acceptor from either O6-methylguanine or O4-methylthymine" evidence="12">
    <location>
        <position position="314"/>
    </location>
</feature>
<dbReference type="InterPro" id="IPR008332">
    <property type="entry name" value="MethylG_MeTrfase_N"/>
</dbReference>
<evidence type="ECO:0000256" key="6">
    <source>
        <dbReference type="ARBA" id="ARBA00022763"/>
    </source>
</evidence>
<evidence type="ECO:0000256" key="8">
    <source>
        <dbReference type="ARBA" id="ARBA00023159"/>
    </source>
</evidence>
<dbReference type="PANTHER" id="PTHR10815">
    <property type="entry name" value="METHYLATED-DNA--PROTEIN-CYSTEINE METHYLTRANSFERASE"/>
    <property type="match status" value="1"/>
</dbReference>
<dbReference type="Gene3D" id="1.10.10.10">
    <property type="entry name" value="Winged helix-like DNA-binding domain superfamily/Winged helix DNA-binding domain"/>
    <property type="match status" value="1"/>
</dbReference>
<evidence type="ECO:0000256" key="11">
    <source>
        <dbReference type="ARBA" id="ARBA00049348"/>
    </source>
</evidence>
<dbReference type="AlphaFoldDB" id="A0A2T4YQS4"/>
<evidence type="ECO:0000256" key="3">
    <source>
        <dbReference type="ARBA" id="ARBA00011918"/>
    </source>
</evidence>